<dbReference type="EMBL" id="MF417925">
    <property type="protein sequence ID" value="ASN71410.1"/>
    <property type="molecule type" value="Genomic_DNA"/>
</dbReference>
<accession>A0A2H4J825</accession>
<evidence type="ECO:0000313" key="1">
    <source>
        <dbReference type="EMBL" id="ASN71410.1"/>
    </source>
</evidence>
<protein>
    <submittedName>
        <fullName evidence="1">Uncharacterized protein</fullName>
    </submittedName>
</protein>
<reference evidence="1" key="1">
    <citation type="submission" date="2017-06" db="EMBL/GenBank/DDBJ databases">
        <title>Novel phages from South African skin metaviromes.</title>
        <authorList>
            <person name="van Zyl L.J."/>
            <person name="Abrahams Y."/>
            <person name="Stander E.A."/>
            <person name="Kirby B.M."/>
            <person name="Clavaud C."/>
            <person name="Farcet C."/>
            <person name="Breton L."/>
            <person name="Trindade M.I."/>
        </authorList>
    </citation>
    <scope>NUCLEOTIDE SEQUENCE</scope>
</reference>
<sequence>MVVELEFLDNMKTRIHEKSKVYENFGGPIPNVEETVCIEGKFYKVVKRDFIYLDKSGIDLRVSFWCEELNF</sequence>
<name>A0A2H4J825_9CAUD</name>
<proteinExistence type="predicted"/>
<organism evidence="1">
    <name type="scientific">uncultured Caudovirales phage</name>
    <dbReference type="NCBI Taxonomy" id="2100421"/>
    <lineage>
        <taxon>Viruses</taxon>
        <taxon>Duplodnaviria</taxon>
        <taxon>Heunggongvirae</taxon>
        <taxon>Uroviricota</taxon>
        <taxon>Caudoviricetes</taxon>
        <taxon>Peduoviridae</taxon>
        <taxon>Maltschvirus</taxon>
        <taxon>Maltschvirus maltsch</taxon>
    </lineage>
</organism>
<gene>
    <name evidence="1" type="ORF">3F9_3</name>
</gene>